<feature type="chain" id="PRO_5001775176" description="Endopolyphosphatase" evidence="13">
    <location>
        <begin position="26"/>
        <end position="752"/>
    </location>
</feature>
<dbReference type="RefSeq" id="XP_016639804.1">
    <property type="nucleotide sequence ID" value="XM_016790501.1"/>
</dbReference>
<keyword evidence="7" id="KW-0378">Hydrolase</keyword>
<evidence type="ECO:0000256" key="9">
    <source>
        <dbReference type="ARBA" id="ARBA00022989"/>
    </source>
</evidence>
<evidence type="ECO:0000313" key="14">
    <source>
        <dbReference type="EMBL" id="KEZ40005.1"/>
    </source>
</evidence>
<dbReference type="InterPro" id="IPR029052">
    <property type="entry name" value="Metallo-depent_PP-like"/>
</dbReference>
<keyword evidence="15" id="KW-1185">Reference proteome</keyword>
<feature type="region of interest" description="Disordered" evidence="12">
    <location>
        <begin position="651"/>
        <end position="720"/>
    </location>
</feature>
<dbReference type="SUPFAM" id="SSF56300">
    <property type="entry name" value="Metallo-dependent phosphatases"/>
    <property type="match status" value="1"/>
</dbReference>
<feature type="region of interest" description="Disordered" evidence="12">
    <location>
        <begin position="34"/>
        <end position="53"/>
    </location>
</feature>
<keyword evidence="8" id="KW-0735">Signal-anchor</keyword>
<dbReference type="FunFam" id="3.60.21.10:FF:000082">
    <property type="entry name" value="Endopolyphosphatase"/>
    <property type="match status" value="1"/>
</dbReference>
<comment type="subcellular location">
    <subcellularLocation>
        <location evidence="1">Vacuole membrane</location>
        <topology evidence="1">Single-pass type II membrane protein</topology>
    </subcellularLocation>
</comment>
<feature type="region of interest" description="Disordered" evidence="12">
    <location>
        <begin position="419"/>
        <end position="456"/>
    </location>
</feature>
<feature type="region of interest" description="Disordered" evidence="12">
    <location>
        <begin position="529"/>
        <end position="574"/>
    </location>
</feature>
<dbReference type="PANTHER" id="PTHR10340">
    <property type="entry name" value="SPHINGOMYELIN PHOSPHODIESTERASE"/>
    <property type="match status" value="1"/>
</dbReference>
<dbReference type="InterPro" id="IPR041805">
    <property type="entry name" value="ASMase/PPN1_MPP"/>
</dbReference>
<evidence type="ECO:0000256" key="13">
    <source>
        <dbReference type="SAM" id="SignalP"/>
    </source>
</evidence>
<feature type="signal peptide" evidence="13">
    <location>
        <begin position="1"/>
        <end position="25"/>
    </location>
</feature>
<evidence type="ECO:0000256" key="4">
    <source>
        <dbReference type="ARBA" id="ARBA00014458"/>
    </source>
</evidence>
<keyword evidence="13" id="KW-0732">Signal</keyword>
<dbReference type="CDD" id="cd00842">
    <property type="entry name" value="MPP_ASMase"/>
    <property type="match status" value="1"/>
</dbReference>
<keyword evidence="10" id="KW-0472">Membrane</keyword>
<evidence type="ECO:0000256" key="11">
    <source>
        <dbReference type="ARBA" id="ARBA00023180"/>
    </source>
</evidence>
<evidence type="ECO:0000256" key="10">
    <source>
        <dbReference type="ARBA" id="ARBA00023136"/>
    </source>
</evidence>
<feature type="compositionally biased region" description="Basic residues" evidence="12">
    <location>
        <begin position="707"/>
        <end position="716"/>
    </location>
</feature>
<dbReference type="GO" id="GO:0006798">
    <property type="term" value="P:polyphosphate catabolic process"/>
    <property type="evidence" value="ECO:0007669"/>
    <property type="project" value="TreeGrafter"/>
</dbReference>
<dbReference type="AlphaFoldDB" id="A0A084FY43"/>
<dbReference type="EC" id="3.6.1.10" evidence="3"/>
<dbReference type="GeneID" id="27728061"/>
<protein>
    <recommendedName>
        <fullName evidence="4">Endopolyphosphatase</fullName>
        <ecNumber evidence="3">3.6.1.10</ecNumber>
    </recommendedName>
</protein>
<comment type="caution">
    <text evidence="14">The sequence shown here is derived from an EMBL/GenBank/DDBJ whole genome shotgun (WGS) entry which is preliminary data.</text>
</comment>
<keyword evidence="6" id="KW-0812">Transmembrane</keyword>
<dbReference type="OrthoDB" id="348678at2759"/>
<dbReference type="VEuPathDB" id="FungiDB:SAPIO_CDS8989"/>
<evidence type="ECO:0000256" key="1">
    <source>
        <dbReference type="ARBA" id="ARBA00004576"/>
    </source>
</evidence>
<evidence type="ECO:0000256" key="12">
    <source>
        <dbReference type="SAM" id="MobiDB-lite"/>
    </source>
</evidence>
<sequence length="752" mass="84813">MANSLRLGLLAGLYATLHLVAGALAGENFQQILSSDPPQHDATRPSSSGQTGLRGKFLHITDFHPDEFYKSYTNVDVEACHRRKGNAGPYGAELSSCDSPRSLANATLEWVAANLKDEIDFVVWTGDSARHDSDELLPRTAAEVLRSNKYLADQMFRTFADDQNPHRLAIPVIPNIGNNDFLPHNVLLPGPNQWLQHYTEIWRSFIPEEQRHSFEFGGWFSVEVIPNRLAVFSLNTMYFFDRNAAIDDCVNPVEPGYKQLEWLRIQLSILRSRGMKAILIGHVPPAKTDSKELWDGTCGQKYSLWLRQYRDVITGSIYGHMNIDHFVIHDTKEIDMDFIGGAAEEVSDESIDLDFGDDDDGDDDDENEGDDDEEDLEDVVEPKKKDLVSATSSKGKYLAELREAWAKLPPVKVLCQVEQEAETSDVEDQGKRRKGKGKGKKRKSKKQRKKQHLKKLGGRWAERYHVSLISSSVVPNYFPSLRVFEYNITGLEDVPRWSPPNEGLPSARQYTEEDADLVDLHQEIELAKAIRAANPGKGGNKKKGNKKKGKGNKPKDPSLVIPDPPSQTAIPGPAYSMQPLTLTGYTQYFSNLTDINNLPADGDPKRKKKPEAKEFNFEVQYSTFTDKVFKLSDLTVRNYVRLAFRMGLAAADEQKAKNPSRSVQDEPDEDDFEDEDDDDEGADSPDDDDVEEESELVECESIDGTALKKKDKKRRKKESDRAWRRFVKYAFVSTGVEETYNLVGARRDGDDE</sequence>
<dbReference type="EMBL" id="JOWA01000132">
    <property type="protein sequence ID" value="KEZ40005.1"/>
    <property type="molecule type" value="Genomic_DNA"/>
</dbReference>
<dbReference type="GO" id="GO:0004309">
    <property type="term" value="F:exopolyphosphatase activity"/>
    <property type="evidence" value="ECO:0007669"/>
    <property type="project" value="TreeGrafter"/>
</dbReference>
<feature type="region of interest" description="Disordered" evidence="12">
    <location>
        <begin position="349"/>
        <end position="387"/>
    </location>
</feature>
<dbReference type="GO" id="GO:0008081">
    <property type="term" value="F:phosphoric diester hydrolase activity"/>
    <property type="evidence" value="ECO:0007669"/>
    <property type="project" value="TreeGrafter"/>
</dbReference>
<evidence type="ECO:0000256" key="5">
    <source>
        <dbReference type="ARBA" id="ARBA00022554"/>
    </source>
</evidence>
<dbReference type="InterPro" id="IPR012358">
    <property type="entry name" value="EndopolyPtase_N1"/>
</dbReference>
<dbReference type="GO" id="GO:0005774">
    <property type="term" value="C:vacuolar membrane"/>
    <property type="evidence" value="ECO:0007669"/>
    <property type="project" value="UniProtKB-SubCell"/>
</dbReference>
<gene>
    <name evidence="14" type="ORF">SAPIO_CDS8989</name>
</gene>
<dbReference type="PANTHER" id="PTHR10340:SF55">
    <property type="entry name" value="ENDOPOLYPHOSPHATASE"/>
    <property type="match status" value="1"/>
</dbReference>
<feature type="compositionally biased region" description="Basic residues" evidence="12">
    <location>
        <begin position="539"/>
        <end position="552"/>
    </location>
</feature>
<evidence type="ECO:0000256" key="2">
    <source>
        <dbReference type="ARBA" id="ARBA00010399"/>
    </source>
</evidence>
<keyword evidence="5" id="KW-0926">Vacuole</keyword>
<keyword evidence="11" id="KW-0325">Glycoprotein</keyword>
<name>A0A084FY43_PSEDA</name>
<accession>A0A084FY43</accession>
<evidence type="ECO:0000256" key="7">
    <source>
        <dbReference type="ARBA" id="ARBA00022801"/>
    </source>
</evidence>
<feature type="compositionally biased region" description="Acidic residues" evidence="12">
    <location>
        <begin position="349"/>
        <end position="379"/>
    </location>
</feature>
<evidence type="ECO:0000256" key="3">
    <source>
        <dbReference type="ARBA" id="ARBA00012459"/>
    </source>
</evidence>
<dbReference type="HOGENOM" id="CLU_013424_1_1_1"/>
<dbReference type="Gene3D" id="3.60.21.10">
    <property type="match status" value="1"/>
</dbReference>
<keyword evidence="9" id="KW-1133">Transmembrane helix</keyword>
<dbReference type="OMA" id="WAERYSV"/>
<reference evidence="14 15" key="1">
    <citation type="journal article" date="2014" name="Genome Announc.">
        <title>Draft genome sequence of the pathogenic fungus Scedosporium apiospermum.</title>
        <authorList>
            <person name="Vandeputte P."/>
            <person name="Ghamrawi S."/>
            <person name="Rechenmann M."/>
            <person name="Iltis A."/>
            <person name="Giraud S."/>
            <person name="Fleury M."/>
            <person name="Thornton C."/>
            <person name="Delhaes L."/>
            <person name="Meyer W."/>
            <person name="Papon N."/>
            <person name="Bouchara J.P."/>
        </authorList>
    </citation>
    <scope>NUCLEOTIDE SEQUENCE [LARGE SCALE GENOMIC DNA]</scope>
    <source>
        <strain evidence="14 15">IHEM 14462</strain>
    </source>
</reference>
<organism evidence="14 15">
    <name type="scientific">Pseudallescheria apiosperma</name>
    <name type="common">Scedosporium apiospermum</name>
    <dbReference type="NCBI Taxonomy" id="563466"/>
    <lineage>
        <taxon>Eukaryota</taxon>
        <taxon>Fungi</taxon>
        <taxon>Dikarya</taxon>
        <taxon>Ascomycota</taxon>
        <taxon>Pezizomycotina</taxon>
        <taxon>Sordariomycetes</taxon>
        <taxon>Hypocreomycetidae</taxon>
        <taxon>Microascales</taxon>
        <taxon>Microascaceae</taxon>
        <taxon>Scedosporium</taxon>
    </lineage>
</organism>
<feature type="compositionally biased region" description="Acidic residues" evidence="12">
    <location>
        <begin position="665"/>
        <end position="701"/>
    </location>
</feature>
<comment type="similarity">
    <text evidence="2">Belongs to the endopolyphosphatase PPN1 family.</text>
</comment>
<evidence type="ECO:0000256" key="6">
    <source>
        <dbReference type="ARBA" id="ARBA00022692"/>
    </source>
</evidence>
<proteinExistence type="inferred from homology"/>
<dbReference type="PIRSF" id="PIRSF027093">
    <property type="entry name" value="EndopolyPtase_N1"/>
    <property type="match status" value="1"/>
</dbReference>
<evidence type="ECO:0000313" key="15">
    <source>
        <dbReference type="Proteomes" id="UP000028545"/>
    </source>
</evidence>
<dbReference type="GO" id="GO:0000324">
    <property type="term" value="C:fungal-type vacuole"/>
    <property type="evidence" value="ECO:0007669"/>
    <property type="project" value="TreeGrafter"/>
</dbReference>
<evidence type="ECO:0000256" key="8">
    <source>
        <dbReference type="ARBA" id="ARBA00022968"/>
    </source>
</evidence>
<dbReference type="KEGG" id="sapo:SAPIO_CDS8989"/>
<dbReference type="GO" id="GO:0000298">
    <property type="term" value="F:endopolyphosphatase activity"/>
    <property type="evidence" value="ECO:0007669"/>
    <property type="project" value="UniProtKB-EC"/>
</dbReference>
<feature type="compositionally biased region" description="Basic residues" evidence="12">
    <location>
        <begin position="431"/>
        <end position="456"/>
    </location>
</feature>
<dbReference type="Proteomes" id="UP000028545">
    <property type="component" value="Unassembled WGS sequence"/>
</dbReference>